<dbReference type="PANTHER" id="PTHR36849">
    <property type="entry name" value="CYTOPLASMIC PROTEIN-RELATED"/>
    <property type="match status" value="1"/>
</dbReference>
<evidence type="ECO:0008006" key="3">
    <source>
        <dbReference type="Google" id="ProtNLM"/>
    </source>
</evidence>
<evidence type="ECO:0000313" key="1">
    <source>
        <dbReference type="EMBL" id="KQL20944.1"/>
    </source>
</evidence>
<name>A0A0Q3QTR3_9BACI</name>
<dbReference type="Pfam" id="PF22752">
    <property type="entry name" value="DUF488-N3i"/>
    <property type="match status" value="1"/>
</dbReference>
<gene>
    <name evidence="1" type="ORF">AN957_21740</name>
</gene>
<dbReference type="InterPro" id="IPR052552">
    <property type="entry name" value="YeaO-like"/>
</dbReference>
<keyword evidence="2" id="KW-1185">Reference proteome</keyword>
<dbReference type="EMBL" id="LJIX01000006">
    <property type="protein sequence ID" value="KQL20944.1"/>
    <property type="molecule type" value="Genomic_DNA"/>
</dbReference>
<accession>A0A0Q3QTR3</accession>
<dbReference type="Proteomes" id="UP000050996">
    <property type="component" value="Unassembled WGS sequence"/>
</dbReference>
<dbReference type="PANTHER" id="PTHR36849:SF1">
    <property type="entry name" value="CYTOPLASMIC PROTEIN"/>
    <property type="match status" value="1"/>
</dbReference>
<organism evidence="1 2">
    <name type="scientific">Cytobacillus solani</name>
    <dbReference type="NCBI Taxonomy" id="1637975"/>
    <lineage>
        <taxon>Bacteria</taxon>
        <taxon>Bacillati</taxon>
        <taxon>Bacillota</taxon>
        <taxon>Bacilli</taxon>
        <taxon>Bacillales</taxon>
        <taxon>Bacillaceae</taxon>
        <taxon>Cytobacillus</taxon>
    </lineage>
</organism>
<dbReference type="RefSeq" id="WP_053474618.1">
    <property type="nucleotide sequence ID" value="NZ_CP041305.1"/>
</dbReference>
<protein>
    <recommendedName>
        <fullName evidence="3">Uroporphyrin-III methyltransferase</fullName>
    </recommendedName>
</protein>
<reference evidence="1 2" key="1">
    <citation type="submission" date="2015-09" db="EMBL/GenBank/DDBJ databases">
        <title>Genome sequencing project for genomic taxonomy and phylogenomics of Bacillus-like bacteria.</title>
        <authorList>
            <person name="Liu B."/>
            <person name="Wang J."/>
            <person name="Zhu Y."/>
            <person name="Liu G."/>
            <person name="Chen Q."/>
            <person name="Chen Z."/>
            <person name="Lan J."/>
            <person name="Che J."/>
            <person name="Ge C."/>
            <person name="Shi H."/>
            <person name="Pan Z."/>
            <person name="Liu X."/>
        </authorList>
    </citation>
    <scope>NUCLEOTIDE SEQUENCE [LARGE SCALE GENOMIC DNA]</scope>
    <source>
        <strain evidence="1 2">FJAT-18043</strain>
    </source>
</reference>
<proteinExistence type="predicted"/>
<dbReference type="AlphaFoldDB" id="A0A0Q3QTR3"/>
<sequence>MVQIILKRIYEPYDQMDGCRILVDRLWPRGISKEKAKLTVWAKELAPSHELRKWFGHRTTLYEEFRIKYLEELKTDPIMSKCFEEIYQIALTRKITLLYAAKDSLHNNAHILKEALLKRDDNISK</sequence>
<comment type="caution">
    <text evidence="1">The sequence shown here is derived from an EMBL/GenBank/DDBJ whole genome shotgun (WGS) entry which is preliminary data.</text>
</comment>
<evidence type="ECO:0000313" key="2">
    <source>
        <dbReference type="Proteomes" id="UP000050996"/>
    </source>
</evidence>
<dbReference type="PATRIC" id="fig|1637975.4.peg.4311"/>